<sequence length="205" mass="23022">MYLPPSESQIFQDFSQPLGEPQLLQIIIENRQPSTNSHPDLGELPTYNEAILSPNIEPTSGPPPSYDSLYGRVIGTRHQSKGFLDFLKNVFVLLLGTIGCTIILCITVVIPICMIVIGSTFFYQCPQAEFIPVYLLVGGIMGIIKPLLSFSRHVRQSGNHEDNSQASPSGSQTLINWIALCWFFIGSYWIYRIYEPNYDPSRGLY</sequence>
<keyword evidence="1" id="KW-0812">Transmembrane</keyword>
<evidence type="ECO:0008006" key="4">
    <source>
        <dbReference type="Google" id="ProtNLM"/>
    </source>
</evidence>
<protein>
    <recommendedName>
        <fullName evidence="4">Transmembrane protein</fullName>
    </recommendedName>
</protein>
<keyword evidence="3" id="KW-1185">Reference proteome</keyword>
<accession>A0A9Q0NAV1</accession>
<feature type="non-terminal residue" evidence="2">
    <location>
        <position position="1"/>
    </location>
</feature>
<dbReference type="OrthoDB" id="6157510at2759"/>
<evidence type="ECO:0000313" key="2">
    <source>
        <dbReference type="EMBL" id="KAJ6646024.1"/>
    </source>
</evidence>
<dbReference type="AlphaFoldDB" id="A0A9Q0NAV1"/>
<dbReference type="PANTHER" id="PTHR33444:SF2">
    <property type="entry name" value="MARVEL DOMAIN-CONTAINING PROTEIN"/>
    <property type="match status" value="1"/>
</dbReference>
<organism evidence="2 3">
    <name type="scientific">Pseudolycoriella hygida</name>
    <dbReference type="NCBI Taxonomy" id="35572"/>
    <lineage>
        <taxon>Eukaryota</taxon>
        <taxon>Metazoa</taxon>
        <taxon>Ecdysozoa</taxon>
        <taxon>Arthropoda</taxon>
        <taxon>Hexapoda</taxon>
        <taxon>Insecta</taxon>
        <taxon>Pterygota</taxon>
        <taxon>Neoptera</taxon>
        <taxon>Endopterygota</taxon>
        <taxon>Diptera</taxon>
        <taxon>Nematocera</taxon>
        <taxon>Sciaroidea</taxon>
        <taxon>Sciaridae</taxon>
        <taxon>Pseudolycoriella</taxon>
    </lineage>
</organism>
<keyword evidence="1" id="KW-0472">Membrane</keyword>
<evidence type="ECO:0000313" key="3">
    <source>
        <dbReference type="Proteomes" id="UP001151699"/>
    </source>
</evidence>
<dbReference type="Proteomes" id="UP001151699">
    <property type="component" value="Chromosome A"/>
</dbReference>
<name>A0A9Q0NAV1_9DIPT</name>
<reference evidence="2" key="1">
    <citation type="submission" date="2022-07" db="EMBL/GenBank/DDBJ databases">
        <authorList>
            <person name="Trinca V."/>
            <person name="Uliana J.V.C."/>
            <person name="Torres T.T."/>
            <person name="Ward R.J."/>
            <person name="Monesi N."/>
        </authorList>
    </citation>
    <scope>NUCLEOTIDE SEQUENCE</scope>
    <source>
        <strain evidence="2">HSMRA1968</strain>
        <tissue evidence="2">Whole embryos</tissue>
    </source>
</reference>
<feature type="transmembrane region" description="Helical" evidence="1">
    <location>
        <begin position="174"/>
        <end position="191"/>
    </location>
</feature>
<comment type="caution">
    <text evidence="2">The sequence shown here is derived from an EMBL/GenBank/DDBJ whole genome shotgun (WGS) entry which is preliminary data.</text>
</comment>
<gene>
    <name evidence="2" type="ORF">Bhyg_01233</name>
</gene>
<evidence type="ECO:0000256" key="1">
    <source>
        <dbReference type="SAM" id="Phobius"/>
    </source>
</evidence>
<proteinExistence type="predicted"/>
<feature type="transmembrane region" description="Helical" evidence="1">
    <location>
        <begin position="90"/>
        <end position="118"/>
    </location>
</feature>
<dbReference type="InterPro" id="IPR040350">
    <property type="entry name" value="TMEM272"/>
</dbReference>
<keyword evidence="1" id="KW-1133">Transmembrane helix</keyword>
<feature type="transmembrane region" description="Helical" evidence="1">
    <location>
        <begin position="130"/>
        <end position="148"/>
    </location>
</feature>
<dbReference type="EMBL" id="WJQU01000001">
    <property type="protein sequence ID" value="KAJ6646024.1"/>
    <property type="molecule type" value="Genomic_DNA"/>
</dbReference>
<dbReference type="PANTHER" id="PTHR33444">
    <property type="entry name" value="SI:DKEY-19B23.12-RELATED"/>
    <property type="match status" value="1"/>
</dbReference>